<dbReference type="OrthoDB" id="5372935at2759"/>
<feature type="compositionally biased region" description="Basic residues" evidence="1">
    <location>
        <begin position="99"/>
        <end position="112"/>
    </location>
</feature>
<organism evidence="2 3">
    <name type="scientific">Pseudovirgaria hyperparasitica</name>
    <dbReference type="NCBI Taxonomy" id="470096"/>
    <lineage>
        <taxon>Eukaryota</taxon>
        <taxon>Fungi</taxon>
        <taxon>Dikarya</taxon>
        <taxon>Ascomycota</taxon>
        <taxon>Pezizomycotina</taxon>
        <taxon>Dothideomycetes</taxon>
        <taxon>Dothideomycetes incertae sedis</taxon>
        <taxon>Acrospermales</taxon>
        <taxon>Acrospermaceae</taxon>
        <taxon>Pseudovirgaria</taxon>
    </lineage>
</organism>
<dbReference type="Proteomes" id="UP000799437">
    <property type="component" value="Unassembled WGS sequence"/>
</dbReference>
<feature type="region of interest" description="Disordered" evidence="1">
    <location>
        <begin position="1"/>
        <end position="71"/>
    </location>
</feature>
<dbReference type="EMBL" id="ML996583">
    <property type="protein sequence ID" value="KAF2753715.1"/>
    <property type="molecule type" value="Genomic_DNA"/>
</dbReference>
<proteinExistence type="predicted"/>
<accession>A0A6A6VU83</accession>
<name>A0A6A6VU83_9PEZI</name>
<feature type="compositionally biased region" description="Basic residues" evidence="1">
    <location>
        <begin position="51"/>
        <end position="61"/>
    </location>
</feature>
<dbReference type="GeneID" id="54480545"/>
<reference evidence="2" key="1">
    <citation type="journal article" date="2020" name="Stud. Mycol.">
        <title>101 Dothideomycetes genomes: a test case for predicting lifestyles and emergence of pathogens.</title>
        <authorList>
            <person name="Haridas S."/>
            <person name="Albert R."/>
            <person name="Binder M."/>
            <person name="Bloem J."/>
            <person name="Labutti K."/>
            <person name="Salamov A."/>
            <person name="Andreopoulos B."/>
            <person name="Baker S."/>
            <person name="Barry K."/>
            <person name="Bills G."/>
            <person name="Bluhm B."/>
            <person name="Cannon C."/>
            <person name="Castanera R."/>
            <person name="Culley D."/>
            <person name="Daum C."/>
            <person name="Ezra D."/>
            <person name="Gonzalez J."/>
            <person name="Henrissat B."/>
            <person name="Kuo A."/>
            <person name="Liang C."/>
            <person name="Lipzen A."/>
            <person name="Lutzoni F."/>
            <person name="Magnuson J."/>
            <person name="Mondo S."/>
            <person name="Nolan M."/>
            <person name="Ohm R."/>
            <person name="Pangilinan J."/>
            <person name="Park H.-J."/>
            <person name="Ramirez L."/>
            <person name="Alfaro M."/>
            <person name="Sun H."/>
            <person name="Tritt A."/>
            <person name="Yoshinaga Y."/>
            <person name="Zwiers L.-H."/>
            <person name="Turgeon B."/>
            <person name="Goodwin S."/>
            <person name="Spatafora J."/>
            <person name="Crous P."/>
            <person name="Grigoriev I."/>
        </authorList>
    </citation>
    <scope>NUCLEOTIDE SEQUENCE</scope>
    <source>
        <strain evidence="2">CBS 121739</strain>
    </source>
</reference>
<evidence type="ECO:0000256" key="1">
    <source>
        <dbReference type="SAM" id="MobiDB-lite"/>
    </source>
</evidence>
<sequence length="427" mass="48517">MAAPPASKRASLRLAHIPPPHPLVSRQSSPELGDTFFHPSPISLFSASGRPLRKTAGKKPIHPQYVDSTSLVDDLEGFSDMDRDTELDTVTSDEDVRPRKTVKKASRKRKRSPSPPPAPPLSPIHSDVDEVDSSDSYSHSDSQPVTPIDAPPMLSLTFNVPKGFTGPFVVQLDPSMLMSNSPFPYARSLDTPCTKVARHTQSSKLSSESPTGFMTLPPELRNKIYRMLFLAKDDFKFWHPDNFCRSATFLSTCKQIHQEGTGILYGENTFCFERSRHMRGQYWSAQRKEIGYKDMRRFLTDIGPRNLAAIRKLSITLEDANPSSAPHEYDAESRRFVHDEHLFECLRQLARGAQLKWLRLSFQGRRRVGMGDHQFVGILKTIRTDKLDITPNPRYSYHSSFSKIDFSLELSLKRRLVRKEKLYENAN</sequence>
<feature type="region of interest" description="Disordered" evidence="1">
    <location>
        <begin position="84"/>
        <end position="151"/>
    </location>
</feature>
<gene>
    <name evidence="2" type="ORF">EJ05DRAFT_169601</name>
</gene>
<dbReference type="RefSeq" id="XP_033596166.1">
    <property type="nucleotide sequence ID" value="XM_033739491.1"/>
</dbReference>
<feature type="compositionally biased region" description="Pro residues" evidence="1">
    <location>
        <begin position="113"/>
        <end position="122"/>
    </location>
</feature>
<protein>
    <submittedName>
        <fullName evidence="2">Uncharacterized protein</fullName>
    </submittedName>
</protein>
<keyword evidence="3" id="KW-1185">Reference proteome</keyword>
<dbReference type="PANTHER" id="PTHR42085:SF2">
    <property type="entry name" value="F-BOX DOMAIN-CONTAINING PROTEIN"/>
    <property type="match status" value="1"/>
</dbReference>
<evidence type="ECO:0000313" key="2">
    <source>
        <dbReference type="EMBL" id="KAF2753715.1"/>
    </source>
</evidence>
<evidence type="ECO:0000313" key="3">
    <source>
        <dbReference type="Proteomes" id="UP000799437"/>
    </source>
</evidence>
<dbReference type="PANTHER" id="PTHR42085">
    <property type="entry name" value="F-BOX DOMAIN-CONTAINING PROTEIN"/>
    <property type="match status" value="1"/>
</dbReference>
<dbReference type="AlphaFoldDB" id="A0A6A6VU83"/>
<dbReference type="InterPro" id="IPR038883">
    <property type="entry name" value="AN11006-like"/>
</dbReference>